<dbReference type="EMBL" id="SWCO01000003">
    <property type="protein sequence ID" value="TKB03938.1"/>
    <property type="molecule type" value="Genomic_DNA"/>
</dbReference>
<keyword evidence="2" id="KW-1185">Reference proteome</keyword>
<evidence type="ECO:0000313" key="1">
    <source>
        <dbReference type="EMBL" id="TKB03938.1"/>
    </source>
</evidence>
<name>A0A4U0ZL83_9ALTE</name>
<dbReference type="RefSeq" id="WP_118494594.1">
    <property type="nucleotide sequence ID" value="NZ_SWCO01000003.1"/>
</dbReference>
<dbReference type="Proteomes" id="UP000305471">
    <property type="component" value="Unassembled WGS sequence"/>
</dbReference>
<dbReference type="AlphaFoldDB" id="A0A4U0ZL83"/>
<evidence type="ECO:0000313" key="2">
    <source>
        <dbReference type="Proteomes" id="UP000305471"/>
    </source>
</evidence>
<accession>A0A4U0ZL83</accession>
<organism evidence="1 2">
    <name type="scientific">Alteromonas portus</name>
    <dbReference type="NCBI Taxonomy" id="2565549"/>
    <lineage>
        <taxon>Bacteria</taxon>
        <taxon>Pseudomonadati</taxon>
        <taxon>Pseudomonadota</taxon>
        <taxon>Gammaproteobacteria</taxon>
        <taxon>Alteromonadales</taxon>
        <taxon>Alteromonadaceae</taxon>
        <taxon>Alteromonas/Salinimonas group</taxon>
        <taxon>Alteromonas</taxon>
    </lineage>
</organism>
<comment type="caution">
    <text evidence="1">The sequence shown here is derived from an EMBL/GenBank/DDBJ whole genome shotgun (WGS) entry which is preliminary data.</text>
</comment>
<dbReference type="OrthoDB" id="6333731at2"/>
<sequence>MRPHNDVFQQFTDSCFRGKGTTEKRRTKQESLEACRVRRRIEALEMAKELGVTLEDLGMQ</sequence>
<protein>
    <submittedName>
        <fullName evidence="1">Uncharacterized protein</fullName>
    </submittedName>
</protein>
<gene>
    <name evidence="1" type="ORF">E5672_07570</name>
</gene>
<reference evidence="1 2" key="1">
    <citation type="submission" date="2019-04" db="EMBL/GenBank/DDBJ databases">
        <title>Alteromonas portus sp. nov., an alginate lyase-excreting marine bacterium.</title>
        <authorList>
            <person name="Huang H."/>
            <person name="Mo K."/>
            <person name="Bao S."/>
        </authorList>
    </citation>
    <scope>NUCLEOTIDE SEQUENCE [LARGE SCALE GENOMIC DNA]</scope>
    <source>
        <strain evidence="1 2">HB161718</strain>
    </source>
</reference>
<proteinExistence type="predicted"/>